<dbReference type="Proteomes" id="UP001501666">
    <property type="component" value="Unassembled WGS sequence"/>
</dbReference>
<evidence type="ECO:0000313" key="2">
    <source>
        <dbReference type="Proteomes" id="UP001501666"/>
    </source>
</evidence>
<name>A0ABP6EZU0_9ACTN</name>
<comment type="caution">
    <text evidence="1">The sequence shown here is derived from an EMBL/GenBank/DDBJ whole genome shotgun (WGS) entry which is preliminary data.</text>
</comment>
<gene>
    <name evidence="1" type="ORF">GCM10010412_064570</name>
</gene>
<keyword evidence="2" id="KW-1185">Reference proteome</keyword>
<organism evidence="1 2">
    <name type="scientific">Nonomuraea recticatena</name>
    <dbReference type="NCBI Taxonomy" id="46178"/>
    <lineage>
        <taxon>Bacteria</taxon>
        <taxon>Bacillati</taxon>
        <taxon>Actinomycetota</taxon>
        <taxon>Actinomycetes</taxon>
        <taxon>Streptosporangiales</taxon>
        <taxon>Streptosporangiaceae</taxon>
        <taxon>Nonomuraea</taxon>
    </lineage>
</organism>
<protein>
    <submittedName>
        <fullName evidence="1">Uncharacterized protein</fullName>
    </submittedName>
</protein>
<proteinExistence type="predicted"/>
<sequence length="164" mass="17137">MKSIKGCMLGVLVAAFLLVLWPVATARAHVVEPGVDLRVTQTFGAREVTLVIAGASQVPGPLRVSAHAPQPVSLELELRSLTDGSRSTGSVSAGREPAALRAEHAGPHELCVRAGAEVSVIPFRVVVPESAPWTMVMDGAFLVAGLSSGTCTRCGPRRACWPYG</sequence>
<accession>A0ABP6EZU0</accession>
<dbReference type="RefSeq" id="WP_346151639.1">
    <property type="nucleotide sequence ID" value="NZ_BAAATE010000021.1"/>
</dbReference>
<reference evidence="2" key="1">
    <citation type="journal article" date="2019" name="Int. J. Syst. Evol. Microbiol.">
        <title>The Global Catalogue of Microorganisms (GCM) 10K type strain sequencing project: providing services to taxonomists for standard genome sequencing and annotation.</title>
        <authorList>
            <consortium name="The Broad Institute Genomics Platform"/>
            <consortium name="The Broad Institute Genome Sequencing Center for Infectious Disease"/>
            <person name="Wu L."/>
            <person name="Ma J."/>
        </authorList>
    </citation>
    <scope>NUCLEOTIDE SEQUENCE [LARGE SCALE GENOMIC DNA]</scope>
    <source>
        <strain evidence="2">JCM 6835</strain>
    </source>
</reference>
<dbReference type="EMBL" id="BAAATE010000021">
    <property type="protein sequence ID" value="GAA2680395.1"/>
    <property type="molecule type" value="Genomic_DNA"/>
</dbReference>
<evidence type="ECO:0000313" key="1">
    <source>
        <dbReference type="EMBL" id="GAA2680395.1"/>
    </source>
</evidence>